<gene>
    <name evidence="1" type="ORF">GWI33_010611</name>
</gene>
<proteinExistence type="predicted"/>
<accession>A0A834IUS0</accession>
<dbReference type="Proteomes" id="UP000625711">
    <property type="component" value="Unassembled WGS sequence"/>
</dbReference>
<name>A0A834IUS0_RHYFE</name>
<dbReference type="EMBL" id="JAACXV010000054">
    <property type="protein sequence ID" value="KAF7285438.1"/>
    <property type="molecule type" value="Genomic_DNA"/>
</dbReference>
<keyword evidence="2" id="KW-1185">Reference proteome</keyword>
<evidence type="ECO:0000313" key="1">
    <source>
        <dbReference type="EMBL" id="KAF7285438.1"/>
    </source>
</evidence>
<sequence>METLLSIRYGRTILVGACWLAARANTDLSAHWIFTWNSSRAILFKRRTFREEGGGGEIRPVLRVPAPPRAGPFMPPVSSVEILDGGRVKRTPSSLVGLDA</sequence>
<reference evidence="1" key="1">
    <citation type="submission" date="2020-08" db="EMBL/GenBank/DDBJ databases">
        <title>Genome sequencing and assembly of the red palm weevil Rhynchophorus ferrugineus.</title>
        <authorList>
            <person name="Dias G.B."/>
            <person name="Bergman C.M."/>
            <person name="Manee M."/>
        </authorList>
    </citation>
    <scope>NUCLEOTIDE SEQUENCE</scope>
    <source>
        <strain evidence="1">AA-2017</strain>
        <tissue evidence="1">Whole larva</tissue>
    </source>
</reference>
<organism evidence="1 2">
    <name type="scientific">Rhynchophorus ferrugineus</name>
    <name type="common">Red palm weevil</name>
    <name type="synonym">Curculio ferrugineus</name>
    <dbReference type="NCBI Taxonomy" id="354439"/>
    <lineage>
        <taxon>Eukaryota</taxon>
        <taxon>Metazoa</taxon>
        <taxon>Ecdysozoa</taxon>
        <taxon>Arthropoda</taxon>
        <taxon>Hexapoda</taxon>
        <taxon>Insecta</taxon>
        <taxon>Pterygota</taxon>
        <taxon>Neoptera</taxon>
        <taxon>Endopterygota</taxon>
        <taxon>Coleoptera</taxon>
        <taxon>Polyphaga</taxon>
        <taxon>Cucujiformia</taxon>
        <taxon>Curculionidae</taxon>
        <taxon>Dryophthorinae</taxon>
        <taxon>Rhynchophorus</taxon>
    </lineage>
</organism>
<protein>
    <submittedName>
        <fullName evidence="1">Uncharacterized protein</fullName>
    </submittedName>
</protein>
<dbReference type="AlphaFoldDB" id="A0A834IUS0"/>
<evidence type="ECO:0000313" key="2">
    <source>
        <dbReference type="Proteomes" id="UP000625711"/>
    </source>
</evidence>
<comment type="caution">
    <text evidence="1">The sequence shown here is derived from an EMBL/GenBank/DDBJ whole genome shotgun (WGS) entry which is preliminary data.</text>
</comment>